<name>A0ACC2KB39_PERAE</name>
<evidence type="ECO:0000313" key="2">
    <source>
        <dbReference type="Proteomes" id="UP001234297"/>
    </source>
</evidence>
<evidence type="ECO:0000313" key="1">
    <source>
        <dbReference type="EMBL" id="KAJ8618133.1"/>
    </source>
</evidence>
<keyword evidence="2" id="KW-1185">Reference proteome</keyword>
<dbReference type="EMBL" id="CM056812">
    <property type="protein sequence ID" value="KAJ8618133.1"/>
    <property type="molecule type" value="Genomic_DNA"/>
</dbReference>
<proteinExistence type="predicted"/>
<dbReference type="Proteomes" id="UP001234297">
    <property type="component" value="Chromosome 4"/>
</dbReference>
<gene>
    <name evidence="1" type="ORF">MRB53_014319</name>
</gene>
<reference evidence="1 2" key="1">
    <citation type="journal article" date="2022" name="Hortic Res">
        <title>A haplotype resolved chromosomal level avocado genome allows analysis of novel avocado genes.</title>
        <authorList>
            <person name="Nath O."/>
            <person name="Fletcher S.J."/>
            <person name="Hayward A."/>
            <person name="Shaw L.M."/>
            <person name="Masouleh A.K."/>
            <person name="Furtado A."/>
            <person name="Henry R.J."/>
            <person name="Mitter N."/>
        </authorList>
    </citation>
    <scope>NUCLEOTIDE SEQUENCE [LARGE SCALE GENOMIC DNA]</scope>
    <source>
        <strain evidence="2">cv. Hass</strain>
    </source>
</reference>
<organism evidence="1 2">
    <name type="scientific">Persea americana</name>
    <name type="common">Avocado</name>
    <dbReference type="NCBI Taxonomy" id="3435"/>
    <lineage>
        <taxon>Eukaryota</taxon>
        <taxon>Viridiplantae</taxon>
        <taxon>Streptophyta</taxon>
        <taxon>Embryophyta</taxon>
        <taxon>Tracheophyta</taxon>
        <taxon>Spermatophyta</taxon>
        <taxon>Magnoliopsida</taxon>
        <taxon>Magnoliidae</taxon>
        <taxon>Laurales</taxon>
        <taxon>Lauraceae</taxon>
        <taxon>Persea</taxon>
    </lineage>
</organism>
<protein>
    <submittedName>
        <fullName evidence="1">Uncharacterized protein</fullName>
    </submittedName>
</protein>
<comment type="caution">
    <text evidence="1">The sequence shown here is derived from an EMBL/GenBank/DDBJ whole genome shotgun (WGS) entry which is preliminary data.</text>
</comment>
<sequence length="305" mass="34037">MKCNSTGAEAAYDLCYWTKTSQSLTLAQVVENCKRHGISKMWLSPTPLSPCNEAVISILKLIITDPDLKSKIKVVKCIFYYKDLDLLADNNKAKEWVDTYITNYKSIIGHVCVGNVIGSFAFSISIFKDAMGNLKKLLDPIKLSTIVNKAILLGDSYKANTHPSTCVLTERSKEILLFLSELLGSPVPLFVRIMPYFMISSDVPIDSCILNDRAKPYMYDGDYSYSQAFDAIVDSICCALKKVDGLDEVEIHVATGWPTGPVSATYASREYAKKYFSNLVPRIGNLTPMQNKHVDIFIYSLVDEC</sequence>
<accession>A0ACC2KB39</accession>